<sequence>MSGSVLPQLSGRDRALLRAIDADRCTVSDDHGTALTVDGLSFCDQFAGVRLVEAGLIAASGRSPLRPHLTPVGRTLLEVA</sequence>
<evidence type="ECO:0008006" key="3">
    <source>
        <dbReference type="Google" id="ProtNLM"/>
    </source>
</evidence>
<evidence type="ECO:0000313" key="1">
    <source>
        <dbReference type="EMBL" id="MFC5993588.1"/>
    </source>
</evidence>
<evidence type="ECO:0000313" key="2">
    <source>
        <dbReference type="Proteomes" id="UP001596302"/>
    </source>
</evidence>
<organism evidence="1 2">
    <name type="scientific">Pseudonocardia hispaniensis</name>
    <dbReference type="NCBI Taxonomy" id="904933"/>
    <lineage>
        <taxon>Bacteria</taxon>
        <taxon>Bacillati</taxon>
        <taxon>Actinomycetota</taxon>
        <taxon>Actinomycetes</taxon>
        <taxon>Pseudonocardiales</taxon>
        <taxon>Pseudonocardiaceae</taxon>
        <taxon>Pseudonocardia</taxon>
    </lineage>
</organism>
<name>A0ABW1IYI1_9PSEU</name>
<reference evidence="2" key="1">
    <citation type="journal article" date="2019" name="Int. J. Syst. Evol. Microbiol.">
        <title>The Global Catalogue of Microorganisms (GCM) 10K type strain sequencing project: providing services to taxonomists for standard genome sequencing and annotation.</title>
        <authorList>
            <consortium name="The Broad Institute Genomics Platform"/>
            <consortium name="The Broad Institute Genome Sequencing Center for Infectious Disease"/>
            <person name="Wu L."/>
            <person name="Ma J."/>
        </authorList>
    </citation>
    <scope>NUCLEOTIDE SEQUENCE [LARGE SCALE GENOMIC DNA]</scope>
    <source>
        <strain evidence="2">CCM 8391</strain>
    </source>
</reference>
<dbReference type="RefSeq" id="WP_379583336.1">
    <property type="nucleotide sequence ID" value="NZ_JBHSQW010000010.1"/>
</dbReference>
<proteinExistence type="predicted"/>
<dbReference type="Proteomes" id="UP001596302">
    <property type="component" value="Unassembled WGS sequence"/>
</dbReference>
<comment type="caution">
    <text evidence="1">The sequence shown here is derived from an EMBL/GenBank/DDBJ whole genome shotgun (WGS) entry which is preliminary data.</text>
</comment>
<gene>
    <name evidence="1" type="ORF">ACFQE5_05075</name>
</gene>
<dbReference type="EMBL" id="JBHSQW010000010">
    <property type="protein sequence ID" value="MFC5993588.1"/>
    <property type="molecule type" value="Genomic_DNA"/>
</dbReference>
<accession>A0ABW1IYI1</accession>
<protein>
    <recommendedName>
        <fullName evidence="3">Winged helix DNA-binding protein</fullName>
    </recommendedName>
</protein>
<keyword evidence="2" id="KW-1185">Reference proteome</keyword>